<comment type="caution">
    <text evidence="3">The sequence shown here is derived from an EMBL/GenBank/DDBJ whole genome shotgun (WGS) entry which is preliminary data.</text>
</comment>
<evidence type="ECO:0000313" key="4">
    <source>
        <dbReference type="Proteomes" id="UP000566819"/>
    </source>
</evidence>
<evidence type="ECO:0000256" key="2">
    <source>
        <dbReference type="SAM" id="MobiDB-lite"/>
    </source>
</evidence>
<proteinExistence type="predicted"/>
<dbReference type="AlphaFoldDB" id="A0A8H4VQ50"/>
<reference evidence="3 4" key="1">
    <citation type="submission" date="2020-03" db="EMBL/GenBank/DDBJ databases">
        <title>Draft Genome Sequence of Cudoniella acicularis.</title>
        <authorList>
            <person name="Buettner E."/>
            <person name="Kellner H."/>
        </authorList>
    </citation>
    <scope>NUCLEOTIDE SEQUENCE [LARGE SCALE GENOMIC DNA]</scope>
    <source>
        <strain evidence="3 4">DSM 108380</strain>
    </source>
</reference>
<feature type="coiled-coil region" evidence="1">
    <location>
        <begin position="92"/>
        <end position="126"/>
    </location>
</feature>
<dbReference type="Proteomes" id="UP000566819">
    <property type="component" value="Unassembled WGS sequence"/>
</dbReference>
<accession>A0A8H4VQ50</accession>
<feature type="region of interest" description="Disordered" evidence="2">
    <location>
        <begin position="214"/>
        <end position="291"/>
    </location>
</feature>
<protein>
    <submittedName>
        <fullName evidence="3">Uncharacterized protein</fullName>
    </submittedName>
</protein>
<sequence>MSDTETLVNGLSDSDIPNDNKRASVGRKAPQSNRLRAASISRAVNSALSEKSNAMYQRNFPTPNVTICPPTSQARQTATEISKIRTYLLEIRRESICMHEELNDKIENIEEERKKDQKKMEAMMEMAKKHAHRMEGEVIQIRSMMLAAGKSRKRKLGEDADWDEEMSLKKRIRGGPPRGAAATLQPLSENVGNSSSSAAIPVQEAQADIPAQVRLGRGGPMSAGSSLSNARLSTAAAPNASPYPQRANRFSGRFENAPNIGAADPNYTDSSGHSSPRVRQSPPGDESPSRQLIREATGATPRMRNLAMSAPNIQFPNSQRARQHLGMSSPPQDQLTEGNVQRMGSLSSLGSNFSGIQRPVRGSPGLSQVNSLLDPPSVDTALLAAREKNALATLEAQRRILEHAQRHGLDSAIDSIDGQLRNY</sequence>
<keyword evidence="4" id="KW-1185">Reference proteome</keyword>
<name>A0A8H4VQ50_9HELO</name>
<feature type="compositionally biased region" description="Polar residues" evidence="2">
    <location>
        <begin position="223"/>
        <end position="232"/>
    </location>
</feature>
<feature type="compositionally biased region" description="Polar residues" evidence="2">
    <location>
        <begin position="1"/>
        <end position="17"/>
    </location>
</feature>
<evidence type="ECO:0000313" key="3">
    <source>
        <dbReference type="EMBL" id="KAF4617952.1"/>
    </source>
</evidence>
<gene>
    <name evidence="3" type="ORF">G7Y89_g15030</name>
</gene>
<dbReference type="EMBL" id="JAAMPI010002168">
    <property type="protein sequence ID" value="KAF4617952.1"/>
    <property type="molecule type" value="Genomic_DNA"/>
</dbReference>
<feature type="compositionally biased region" description="Polar residues" evidence="2">
    <location>
        <begin position="267"/>
        <end position="278"/>
    </location>
</feature>
<keyword evidence="1" id="KW-0175">Coiled coil</keyword>
<feature type="region of interest" description="Disordered" evidence="2">
    <location>
        <begin position="1"/>
        <end position="34"/>
    </location>
</feature>
<evidence type="ECO:0000256" key="1">
    <source>
        <dbReference type="SAM" id="Coils"/>
    </source>
</evidence>
<organism evidence="3 4">
    <name type="scientific">Cudoniella acicularis</name>
    <dbReference type="NCBI Taxonomy" id="354080"/>
    <lineage>
        <taxon>Eukaryota</taxon>
        <taxon>Fungi</taxon>
        <taxon>Dikarya</taxon>
        <taxon>Ascomycota</taxon>
        <taxon>Pezizomycotina</taxon>
        <taxon>Leotiomycetes</taxon>
        <taxon>Helotiales</taxon>
        <taxon>Tricladiaceae</taxon>
        <taxon>Cudoniella</taxon>
    </lineage>
</organism>